<reference evidence="2 3" key="1">
    <citation type="submission" date="2020-06" db="EMBL/GenBank/DDBJ databases">
        <authorList>
            <person name="Li R."/>
            <person name="Bekaert M."/>
        </authorList>
    </citation>
    <scope>NUCLEOTIDE SEQUENCE [LARGE SCALE GENOMIC DNA]</scope>
    <source>
        <strain evidence="3">wild</strain>
    </source>
</reference>
<dbReference type="EMBL" id="CACVKT020006485">
    <property type="protein sequence ID" value="CAC5401925.1"/>
    <property type="molecule type" value="Genomic_DNA"/>
</dbReference>
<evidence type="ECO:0000313" key="2">
    <source>
        <dbReference type="EMBL" id="CAC5401925.1"/>
    </source>
</evidence>
<accession>A0A6J8D1G1</accession>
<feature type="region of interest" description="Disordered" evidence="1">
    <location>
        <begin position="303"/>
        <end position="322"/>
    </location>
</feature>
<evidence type="ECO:0000313" key="3">
    <source>
        <dbReference type="Proteomes" id="UP000507470"/>
    </source>
</evidence>
<dbReference type="Proteomes" id="UP000507470">
    <property type="component" value="Unassembled WGS sequence"/>
</dbReference>
<dbReference type="AlphaFoldDB" id="A0A6J8D1G1"/>
<dbReference type="OrthoDB" id="449340at2759"/>
<protein>
    <submittedName>
        <fullName evidence="2">Uncharacterized protein</fullName>
    </submittedName>
</protein>
<evidence type="ECO:0000256" key="1">
    <source>
        <dbReference type="SAM" id="MobiDB-lite"/>
    </source>
</evidence>
<organism evidence="2 3">
    <name type="scientific">Mytilus coruscus</name>
    <name type="common">Sea mussel</name>
    <dbReference type="NCBI Taxonomy" id="42192"/>
    <lineage>
        <taxon>Eukaryota</taxon>
        <taxon>Metazoa</taxon>
        <taxon>Spiralia</taxon>
        <taxon>Lophotrochozoa</taxon>
        <taxon>Mollusca</taxon>
        <taxon>Bivalvia</taxon>
        <taxon>Autobranchia</taxon>
        <taxon>Pteriomorphia</taxon>
        <taxon>Mytilida</taxon>
        <taxon>Mytiloidea</taxon>
        <taxon>Mytilidae</taxon>
        <taxon>Mytilinae</taxon>
        <taxon>Mytilus</taxon>
    </lineage>
</organism>
<feature type="compositionally biased region" description="Polar residues" evidence="1">
    <location>
        <begin position="306"/>
        <end position="322"/>
    </location>
</feature>
<name>A0A6J8D1G1_MYTCO</name>
<dbReference type="PANTHER" id="PTHR35378:SF1">
    <property type="entry name" value="C2H2-TYPE DOMAIN-CONTAINING PROTEIN"/>
    <property type="match status" value="1"/>
</dbReference>
<sequence>MGDHAKRDKLKLKPSDVYFSQEFIENRFEDGELIGQYVKNVHGRWYTLDNRRLWVFRNYQKITLQSYSQTFIPVIVWDDFESQNQLIFAANNTGDDVKIHNDLLPGGETYKRVENINACTYSTPLRLLVYHIGIFSWNGTKTIASFLWKGVTGVYGYWRGGESADDHIVIHEMYLRPSEIYFSQAEINSRFDQQSIHSGKNIGETLDDLVERRCTINDIPTISVMLRNGKWTTADNRRLWVFRHLEKLGKCTIIPVKEVFHIKPKKLKSKNGGKTVTFYPKRHATGRWHNQVCSIDPSSPLSIPSNANARNESSSTFGNSNLSMPKTLENYDQLNQQQVYADLNAVLGNLSLSTTRTIERFDPLKVRYTKETITVSSYFENLIFNIKWNINTENVDPITVYKVYGEHWATDGNKRLWAHKKAKLSNEKVSIQVNVKEDKDEFLVLMRKDRPWLSLIDILQSGENIQLIS</sequence>
<proteinExistence type="predicted"/>
<keyword evidence="3" id="KW-1185">Reference proteome</keyword>
<gene>
    <name evidence="2" type="ORF">MCOR_35950</name>
</gene>
<dbReference type="PANTHER" id="PTHR35378">
    <property type="entry name" value="UNNAMED PRODUCT"/>
    <property type="match status" value="1"/>
</dbReference>